<dbReference type="KEGG" id="mey:TM49_05470"/>
<name>A0A0D5LM78_MAREN</name>
<proteinExistence type="predicted"/>
<dbReference type="AlphaFoldDB" id="A0A0D5LM78"/>
<dbReference type="STRING" id="1486262.TM49_05470"/>
<evidence type="ECO:0000313" key="1">
    <source>
        <dbReference type="EMBL" id="AJY45271.1"/>
    </source>
</evidence>
<dbReference type="OrthoDB" id="9810886at2"/>
<dbReference type="Pfam" id="PF06353">
    <property type="entry name" value="DUF1062"/>
    <property type="match status" value="1"/>
</dbReference>
<dbReference type="EMBL" id="CP010803">
    <property type="protein sequence ID" value="AJY45271.1"/>
    <property type="molecule type" value="Genomic_DNA"/>
</dbReference>
<reference evidence="1 2" key="1">
    <citation type="journal article" date="2015" name="Genome Announc.">
        <title>Complete genome sequence of Martelella endophytica YC6887, which has antifungal activity associated with a halophyte.</title>
        <authorList>
            <person name="Khan A."/>
            <person name="Khan H."/>
            <person name="Chung E.J."/>
            <person name="Hossain M.T."/>
            <person name="Chung Y.R."/>
        </authorList>
    </citation>
    <scope>NUCLEOTIDE SEQUENCE [LARGE SCALE GENOMIC DNA]</scope>
    <source>
        <strain evidence="1">YC6887</strain>
    </source>
</reference>
<dbReference type="GO" id="GO:0003723">
    <property type="term" value="F:RNA binding"/>
    <property type="evidence" value="ECO:0007669"/>
    <property type="project" value="InterPro"/>
</dbReference>
<dbReference type="PIRSF" id="PIRSF021719">
    <property type="entry name" value="DUF1062"/>
    <property type="match status" value="1"/>
</dbReference>
<dbReference type="HOGENOM" id="CLU_090982_0_0_5"/>
<evidence type="ECO:0008006" key="3">
    <source>
        <dbReference type="Google" id="ProtNLM"/>
    </source>
</evidence>
<accession>A0A0D5LM78</accession>
<dbReference type="InterPro" id="IPR036986">
    <property type="entry name" value="S4_RNA-bd_sf"/>
</dbReference>
<organism evidence="1 2">
    <name type="scientific">Martelella endophytica</name>
    <dbReference type="NCBI Taxonomy" id="1486262"/>
    <lineage>
        <taxon>Bacteria</taxon>
        <taxon>Pseudomonadati</taxon>
        <taxon>Pseudomonadota</taxon>
        <taxon>Alphaproteobacteria</taxon>
        <taxon>Hyphomicrobiales</taxon>
        <taxon>Aurantimonadaceae</taxon>
        <taxon>Martelella</taxon>
    </lineage>
</organism>
<dbReference type="Gene3D" id="3.10.290.10">
    <property type="entry name" value="RNA-binding S4 domain"/>
    <property type="match status" value="1"/>
</dbReference>
<evidence type="ECO:0000313" key="2">
    <source>
        <dbReference type="Proteomes" id="UP000032611"/>
    </source>
</evidence>
<dbReference type="InterPro" id="IPR009412">
    <property type="entry name" value="DUF1062"/>
</dbReference>
<dbReference type="PATRIC" id="fig|1486262.3.peg.1119"/>
<dbReference type="Proteomes" id="UP000032611">
    <property type="component" value="Chromosome"/>
</dbReference>
<gene>
    <name evidence="1" type="ORF">TM49_05470</name>
</gene>
<keyword evidence="2" id="KW-1185">Reference proteome</keyword>
<protein>
    <recommendedName>
        <fullName evidence="3">DUF1062 domain-containing protein</fullName>
    </recommendedName>
</protein>
<dbReference type="RefSeq" id="WP_045679877.1">
    <property type="nucleotide sequence ID" value="NZ_CP010803.1"/>
</dbReference>
<sequence length="215" mass="24468">MCNLLQVRWTITPRTEPQPWIICGGCGEPRPFRSSGKVRLNANGRRLDAWLIYKCTVCDRTWNRPIFERQNVRDISPAVLEALRANDPEWVRAEAFNLAALQRKTRRIDESDEIDIERTVLSEAPAFTRVEILLSAPLPVSQRLDRLLASALDISRSQLKALWENGVLRAEPARADRLRRRISDGTRITIVPTFDAGQREFWLARATGTSPPAKA</sequence>